<keyword evidence="9" id="KW-0325">Glycoprotein</keyword>
<sequence>MKQSIIPYYTTPSSSTCSQRSTTNTAFFDNIQSFLYRHGISRNKQKLMLLIVVLIWIVSFMMLVTLPSEPRQIIIITPVMQRPERIADLTMLSQTLIQLKNIHWLLIEDDDKPHPIVPWFLSKYNIPYTYLYTTNLGLPCRGWAQRNLAMDYMRQNRDKFEEDAVVYFADDDNSYDLRLFDMYIRKVDYMGVWAVGLPGNALVEHPLVSNGRLVGWHTAFRPERNFATDMAGFALNIDVLTKANASFNLKCTGTTPEDCLLTQMKINKARVTPFGWEGEKKEILVWHRKTAPAPEDPFPNNGYIVENRKPPNPICERYREISKMSYPQALLVAKLYNTTQSARPRVLG</sequence>
<dbReference type="Proteomes" id="UP000783686">
    <property type="component" value="Unassembled WGS sequence"/>
</dbReference>
<dbReference type="GO" id="GO:0046872">
    <property type="term" value="F:metal ion binding"/>
    <property type="evidence" value="ECO:0007669"/>
    <property type="project" value="UniProtKB-KW"/>
</dbReference>
<evidence type="ECO:0000256" key="12">
    <source>
        <dbReference type="PIRSR" id="PIRSR605027-3"/>
    </source>
</evidence>
<comment type="subcellular location">
    <subcellularLocation>
        <location evidence="14">Golgi apparatus membrane</location>
        <topology evidence="14">Single-pass type II membrane protein</topology>
    </subcellularLocation>
    <subcellularLocation>
        <location evidence="1">Membrane</location>
        <topology evidence="1">Single-pass type II membrane protein</topology>
    </subcellularLocation>
</comment>
<dbReference type="UniPathway" id="UPA00378"/>
<organism evidence="15 16">
    <name type="scientific">Bursaphelenchus okinawaensis</name>
    <dbReference type="NCBI Taxonomy" id="465554"/>
    <lineage>
        <taxon>Eukaryota</taxon>
        <taxon>Metazoa</taxon>
        <taxon>Ecdysozoa</taxon>
        <taxon>Nematoda</taxon>
        <taxon>Chromadorea</taxon>
        <taxon>Rhabditida</taxon>
        <taxon>Tylenchina</taxon>
        <taxon>Tylenchomorpha</taxon>
        <taxon>Aphelenchoidea</taxon>
        <taxon>Aphelenchoididae</taxon>
        <taxon>Bursaphelenchus</taxon>
    </lineage>
</organism>
<evidence type="ECO:0000256" key="3">
    <source>
        <dbReference type="ARBA" id="ARBA00012641"/>
    </source>
</evidence>
<evidence type="ECO:0000256" key="1">
    <source>
        <dbReference type="ARBA" id="ARBA00004606"/>
    </source>
</evidence>
<dbReference type="InterPro" id="IPR005027">
    <property type="entry name" value="Glyco_trans_43"/>
</dbReference>
<keyword evidence="4 14" id="KW-0808">Transferase</keyword>
<keyword evidence="12 14" id="KW-0464">Manganese</keyword>
<dbReference type="EMBL" id="CAJFDH010000005">
    <property type="protein sequence ID" value="CAD5223976.1"/>
    <property type="molecule type" value="Genomic_DNA"/>
</dbReference>
<reference evidence="15" key="1">
    <citation type="submission" date="2020-09" db="EMBL/GenBank/DDBJ databases">
        <authorList>
            <person name="Kikuchi T."/>
        </authorList>
    </citation>
    <scope>NUCLEOTIDE SEQUENCE</scope>
    <source>
        <strain evidence="15">SH1</strain>
    </source>
</reference>
<accession>A0A811L8V7</accession>
<evidence type="ECO:0000313" key="16">
    <source>
        <dbReference type="Proteomes" id="UP000614601"/>
    </source>
</evidence>
<evidence type="ECO:0000256" key="9">
    <source>
        <dbReference type="ARBA" id="ARBA00023180"/>
    </source>
</evidence>
<feature type="transmembrane region" description="Helical" evidence="14">
    <location>
        <begin position="47"/>
        <end position="66"/>
    </location>
</feature>
<dbReference type="GO" id="GO:0005975">
    <property type="term" value="P:carbohydrate metabolic process"/>
    <property type="evidence" value="ECO:0007669"/>
    <property type="project" value="TreeGrafter"/>
</dbReference>
<comment type="cofactor">
    <cofactor evidence="12 14">
        <name>Mn(2+)</name>
        <dbReference type="ChEBI" id="CHEBI:29035"/>
    </cofactor>
</comment>
<dbReference type="EC" id="2.4.1.135" evidence="3 14"/>
<feature type="binding site" evidence="12">
    <location>
        <position position="172"/>
    </location>
    <ligand>
        <name>Mn(2+)</name>
        <dbReference type="ChEBI" id="CHEBI:29035"/>
    </ligand>
</feature>
<evidence type="ECO:0000256" key="5">
    <source>
        <dbReference type="ARBA" id="ARBA00022692"/>
    </source>
</evidence>
<keyword evidence="12 14" id="KW-0479">Metal-binding</keyword>
<dbReference type="Proteomes" id="UP000614601">
    <property type="component" value="Unassembled WGS sequence"/>
</dbReference>
<evidence type="ECO:0000256" key="13">
    <source>
        <dbReference type="PIRSR" id="PIRSR605027-4"/>
    </source>
</evidence>
<dbReference type="InterPro" id="IPR029044">
    <property type="entry name" value="Nucleotide-diphossugar_trans"/>
</dbReference>
<keyword evidence="5 14" id="KW-0812">Transmembrane</keyword>
<evidence type="ECO:0000256" key="6">
    <source>
        <dbReference type="ARBA" id="ARBA00022968"/>
    </source>
</evidence>
<comment type="caution">
    <text evidence="15">The sequence shown here is derived from an EMBL/GenBank/DDBJ whole genome shotgun (WGS) entry which is preliminary data.</text>
</comment>
<keyword evidence="8 14" id="KW-0472">Membrane</keyword>
<dbReference type="Pfam" id="PF03360">
    <property type="entry name" value="Glyco_transf_43"/>
    <property type="match status" value="1"/>
</dbReference>
<evidence type="ECO:0000256" key="10">
    <source>
        <dbReference type="ARBA" id="ARBA00047979"/>
    </source>
</evidence>
<comment type="similarity">
    <text evidence="2 14">Belongs to the glycosyltransferase 43 family.</text>
</comment>
<keyword evidence="6 14" id="KW-0735">Signal-anchor</keyword>
<evidence type="ECO:0000256" key="14">
    <source>
        <dbReference type="RuleBase" id="RU363127"/>
    </source>
</evidence>
<dbReference type="EMBL" id="CAJFCW020000005">
    <property type="protein sequence ID" value="CAG9119274.1"/>
    <property type="molecule type" value="Genomic_DNA"/>
</dbReference>
<evidence type="ECO:0000256" key="4">
    <source>
        <dbReference type="ARBA" id="ARBA00022679"/>
    </source>
</evidence>
<gene>
    <name evidence="15" type="ORF">BOKJ2_LOCUS10746</name>
</gene>
<name>A0A811L8V7_9BILA</name>
<evidence type="ECO:0000256" key="8">
    <source>
        <dbReference type="ARBA" id="ARBA00023136"/>
    </source>
</evidence>
<comment type="pathway">
    <text evidence="14">Protein modification; protein glycosylation.</text>
</comment>
<comment type="catalytic activity">
    <reaction evidence="10 14">
        <text>3-O-(beta-D-galactosyl-(1-&gt;3)-beta-D-galactosyl-(1-&gt;4)-beta-D-xylosyl)-L-seryl-[protein] + UDP-alpha-D-glucuronate = 3-O-(beta-D-GlcA-(1-&gt;3)-beta-D-Gal-(1-&gt;3)-beta-D-Gal-(1-&gt;4)-beta-D-Xyl)-L-seryl-[protein] + UDP + H(+)</text>
        <dbReference type="Rhea" id="RHEA:24168"/>
        <dbReference type="Rhea" id="RHEA-COMP:12571"/>
        <dbReference type="Rhea" id="RHEA-COMP:12573"/>
        <dbReference type="ChEBI" id="CHEBI:15378"/>
        <dbReference type="ChEBI" id="CHEBI:58052"/>
        <dbReference type="ChEBI" id="CHEBI:58223"/>
        <dbReference type="ChEBI" id="CHEBI:132090"/>
        <dbReference type="ChEBI" id="CHEBI:132093"/>
        <dbReference type="EC" id="2.4.1.135"/>
    </reaction>
</comment>
<dbReference type="GO" id="GO:0050650">
    <property type="term" value="P:chondroitin sulfate proteoglycan biosynthetic process"/>
    <property type="evidence" value="ECO:0007669"/>
    <property type="project" value="TreeGrafter"/>
</dbReference>
<evidence type="ECO:0000256" key="7">
    <source>
        <dbReference type="ARBA" id="ARBA00022989"/>
    </source>
</evidence>
<dbReference type="Gene3D" id="3.90.550.10">
    <property type="entry name" value="Spore Coat Polysaccharide Biosynthesis Protein SpsA, Chain A"/>
    <property type="match status" value="1"/>
</dbReference>
<protein>
    <recommendedName>
        <fullName evidence="3 14">Galactosylgalactosylxylosylprotein 3-beta-glucuronosyltransferase</fullName>
        <ecNumber evidence="3 14">2.4.1.135</ecNumber>
    </recommendedName>
</protein>
<keyword evidence="7 14" id="KW-1133">Transmembrane helix</keyword>
<dbReference type="PANTHER" id="PTHR10896:SF30">
    <property type="entry name" value="GALACTOSYLGALACTOSYLXYLOSYLPROTEIN 3-BETA-GLUCURONOSYLTRANSFERASE"/>
    <property type="match status" value="1"/>
</dbReference>
<keyword evidence="14" id="KW-0333">Golgi apparatus</keyword>
<evidence type="ECO:0000256" key="11">
    <source>
        <dbReference type="PIRSR" id="PIRSR605027-1"/>
    </source>
</evidence>
<proteinExistence type="inferred from homology"/>
<dbReference type="PANTHER" id="PTHR10896">
    <property type="entry name" value="GALACTOSYLGALACTOSYLXYLOSYLPROTEIN 3-BETA-GLUCURONOSYLTRANSFERASE BETA-1,3-GLUCURONYLTRANSFERASE"/>
    <property type="match status" value="1"/>
</dbReference>
<evidence type="ECO:0000313" key="15">
    <source>
        <dbReference type="EMBL" id="CAD5223976.1"/>
    </source>
</evidence>
<dbReference type="AlphaFoldDB" id="A0A811L8V7"/>
<keyword evidence="16" id="KW-1185">Reference proteome</keyword>
<dbReference type="GO" id="GO:0015018">
    <property type="term" value="F:galactosylgalactosylxylosylprotein 3-beta-glucuronosyltransferase activity"/>
    <property type="evidence" value="ECO:0007669"/>
    <property type="project" value="UniProtKB-UniRule"/>
</dbReference>
<dbReference type="OrthoDB" id="675023at2759"/>
<feature type="site" description="Interaction with galactose moiety of substrate glycoprotein" evidence="13">
    <location>
        <position position="204"/>
    </location>
</feature>
<dbReference type="SUPFAM" id="SSF53448">
    <property type="entry name" value="Nucleotide-diphospho-sugar transferases"/>
    <property type="match status" value="1"/>
</dbReference>
<dbReference type="GO" id="GO:0000139">
    <property type="term" value="C:Golgi membrane"/>
    <property type="evidence" value="ECO:0007669"/>
    <property type="project" value="UniProtKB-SubCell"/>
</dbReference>
<evidence type="ECO:0000256" key="2">
    <source>
        <dbReference type="ARBA" id="ARBA00007706"/>
    </source>
</evidence>
<feature type="active site" description="Proton donor/acceptor" evidence="11">
    <location>
        <position position="257"/>
    </location>
</feature>